<dbReference type="Pfam" id="PF04024">
    <property type="entry name" value="PspC"/>
    <property type="match status" value="1"/>
</dbReference>
<dbReference type="InterPro" id="IPR007168">
    <property type="entry name" value="Phageshock_PspC_N"/>
</dbReference>
<comment type="subcellular location">
    <subcellularLocation>
        <location evidence="1">Cell membrane</location>
        <topology evidence="1">Single-pass membrane protein</topology>
    </subcellularLocation>
</comment>
<proteinExistence type="predicted"/>
<protein>
    <submittedName>
        <fullName evidence="9">DNA-binding transcriptional activator PspC</fullName>
    </submittedName>
</protein>
<keyword evidence="3 6" id="KW-0812">Transmembrane</keyword>
<keyword evidence="10" id="KW-1185">Reference proteome</keyword>
<dbReference type="PANTHER" id="PTHR33885">
    <property type="entry name" value="PHAGE SHOCK PROTEIN C"/>
    <property type="match status" value="1"/>
</dbReference>
<keyword evidence="4 6" id="KW-1133">Transmembrane helix</keyword>
<feature type="transmembrane region" description="Helical" evidence="6">
    <location>
        <begin position="300"/>
        <end position="323"/>
    </location>
</feature>
<reference evidence="9 10" key="1">
    <citation type="submission" date="2018-06" db="EMBL/GenBank/DDBJ databases">
        <authorList>
            <consortium name="Pathogen Informatics"/>
            <person name="Doyle S."/>
        </authorList>
    </citation>
    <scope>NUCLEOTIDE SEQUENCE [LARGE SCALE GENOMIC DNA]</scope>
    <source>
        <strain evidence="9 10">NCTC11179</strain>
    </source>
</reference>
<dbReference type="EMBL" id="UGQL01000001">
    <property type="protein sequence ID" value="STZ28249.1"/>
    <property type="molecule type" value="Genomic_DNA"/>
</dbReference>
<evidence type="ECO:0000256" key="3">
    <source>
        <dbReference type="ARBA" id="ARBA00022692"/>
    </source>
</evidence>
<accession>A0A378RPG2</accession>
<gene>
    <name evidence="9" type="ORF">NCTC11179_01791</name>
</gene>
<evidence type="ECO:0000313" key="10">
    <source>
        <dbReference type="Proteomes" id="UP000255024"/>
    </source>
</evidence>
<sequence length="480" mass="55558">MNKTLTINIGGLVFHIEEQAFQRLDQYIKAIRRSIAIEEQDEVVQDIELRIAEIFNSKITTTKQVITSEDVEEVIQIMGRPEDYSIDDENNYQHTEQTYYREKKLFRDTDNRILGGVLAGLAHYFKIDTIWVRLIFILLVFFYGTGILLYFVLWIIIPSAKTASEKLDMMGEPVNIETIERKIREGVDYTTSKINSIDYDKFKTQTQRATNQGTKVIRYILGIGFIIVSVIGMLISFFVNLMIIVNTSFMMNEFDIPSDFIDPNIPRWMLHTFISLITFLPFIIMLLLGLKLLYTNMKYIWITAISIFVLWIGSLIGLSFMIINGNTDKFIRNETRYGYTYTYSSDDKKSENQDTNLFSTSKDIVLQLNDSVATTDQVMQKIEIVPSYQEEAYGKLGNTGDQHKDVLQTKESDTAYTLVITDEQLKLDPTFTLYLPLGKKVMLSDKIKPYLSHQTQSSIQPGTHWYEMKDDFNLHCTDCN</sequence>
<keyword evidence="9" id="KW-0238">DNA-binding</keyword>
<name>A0A378RPG2_MYROD</name>
<evidence type="ECO:0000259" key="7">
    <source>
        <dbReference type="Pfam" id="PF04024"/>
    </source>
</evidence>
<feature type="transmembrane region" description="Helical" evidence="6">
    <location>
        <begin position="131"/>
        <end position="157"/>
    </location>
</feature>
<keyword evidence="5 6" id="KW-0472">Membrane</keyword>
<dbReference type="Pfam" id="PF22571">
    <property type="entry name" value="LiaI-LiaF-TM_PspC"/>
    <property type="match status" value="1"/>
</dbReference>
<feature type="domain" description="Phage shock protein PspC N-terminal" evidence="7">
    <location>
        <begin position="103"/>
        <end position="159"/>
    </location>
</feature>
<dbReference type="Proteomes" id="UP000255024">
    <property type="component" value="Unassembled WGS sequence"/>
</dbReference>
<evidence type="ECO:0000313" key="9">
    <source>
        <dbReference type="EMBL" id="STZ28249.1"/>
    </source>
</evidence>
<organism evidence="9 10">
    <name type="scientific">Myroides odoratus</name>
    <name type="common">Flavobacterium odoratum</name>
    <dbReference type="NCBI Taxonomy" id="256"/>
    <lineage>
        <taxon>Bacteria</taxon>
        <taxon>Pseudomonadati</taxon>
        <taxon>Bacteroidota</taxon>
        <taxon>Flavobacteriia</taxon>
        <taxon>Flavobacteriales</taxon>
        <taxon>Flavobacteriaceae</taxon>
        <taxon>Myroides</taxon>
    </lineage>
</organism>
<dbReference type="InterPro" id="IPR054321">
    <property type="entry name" value="PspC-rel_TM"/>
</dbReference>
<dbReference type="GO" id="GO:0003677">
    <property type="term" value="F:DNA binding"/>
    <property type="evidence" value="ECO:0007669"/>
    <property type="project" value="UniProtKB-KW"/>
</dbReference>
<evidence type="ECO:0000256" key="5">
    <source>
        <dbReference type="ARBA" id="ARBA00023136"/>
    </source>
</evidence>
<dbReference type="PANTHER" id="PTHR33885:SF3">
    <property type="entry name" value="PHAGE SHOCK PROTEIN C"/>
    <property type="match status" value="1"/>
</dbReference>
<evidence type="ECO:0000256" key="4">
    <source>
        <dbReference type="ARBA" id="ARBA00022989"/>
    </source>
</evidence>
<dbReference type="GO" id="GO:0005886">
    <property type="term" value="C:plasma membrane"/>
    <property type="evidence" value="ECO:0007669"/>
    <property type="project" value="UniProtKB-SubCell"/>
</dbReference>
<feature type="transmembrane region" description="Helical" evidence="6">
    <location>
        <begin position="265"/>
        <end position="288"/>
    </location>
</feature>
<dbReference type="InterPro" id="IPR052027">
    <property type="entry name" value="PspC"/>
</dbReference>
<feature type="transmembrane region" description="Helical" evidence="6">
    <location>
        <begin position="216"/>
        <end position="245"/>
    </location>
</feature>
<dbReference type="AlphaFoldDB" id="A0A378RPG2"/>
<evidence type="ECO:0000256" key="6">
    <source>
        <dbReference type="SAM" id="Phobius"/>
    </source>
</evidence>
<evidence type="ECO:0000256" key="1">
    <source>
        <dbReference type="ARBA" id="ARBA00004162"/>
    </source>
</evidence>
<keyword evidence="2" id="KW-1003">Cell membrane</keyword>
<dbReference type="RefSeq" id="WP_115091168.1">
    <property type="nucleotide sequence ID" value="NZ_CP068107.1"/>
</dbReference>
<feature type="domain" description="PspC-related transmembrane region" evidence="8">
    <location>
        <begin position="210"/>
        <end position="324"/>
    </location>
</feature>
<evidence type="ECO:0000259" key="8">
    <source>
        <dbReference type="Pfam" id="PF22571"/>
    </source>
</evidence>
<evidence type="ECO:0000256" key="2">
    <source>
        <dbReference type="ARBA" id="ARBA00022475"/>
    </source>
</evidence>